<evidence type="ECO:0000313" key="1">
    <source>
        <dbReference type="EMBL" id="KAK7329280.1"/>
    </source>
</evidence>
<sequence length="243" mass="27091">MPSDLRKALLSSLHKVTIEIRKSHPFAKPGLTCQDYYNSKPNLSQGGAEAVEASISKGHISIKFIKAYFTSGLKYMNAENELAPGNYGWLNQISRSHIILECTLALLVKCPEFLQRISLQPDQVVSKAWVILLVRVFVLETGSRGANSGRPMRKRVQDVELEGYKRLQCHNGYVRLIPLDERVPYDHEFPVPIIELVINAQSMSSSVVYKLATGTEQISKSHIGTVECVPIGNNDNANLKETV</sequence>
<accession>A0AAN9L4E4</accession>
<dbReference type="Proteomes" id="UP001367508">
    <property type="component" value="Unassembled WGS sequence"/>
</dbReference>
<reference evidence="1 2" key="1">
    <citation type="submission" date="2024-01" db="EMBL/GenBank/DDBJ databases">
        <title>The genomes of 5 underutilized Papilionoideae crops provide insights into root nodulation and disease resistanc.</title>
        <authorList>
            <person name="Jiang F."/>
        </authorList>
    </citation>
    <scope>NUCLEOTIDE SEQUENCE [LARGE SCALE GENOMIC DNA]</scope>
    <source>
        <strain evidence="1">LVBAO_FW01</strain>
        <tissue evidence="1">Leaves</tissue>
    </source>
</reference>
<name>A0AAN9L4E4_CANGL</name>
<protein>
    <submittedName>
        <fullName evidence="1">Uncharacterized protein</fullName>
    </submittedName>
</protein>
<dbReference type="EMBL" id="JAYMYQ010000005">
    <property type="protein sequence ID" value="KAK7329280.1"/>
    <property type="molecule type" value="Genomic_DNA"/>
</dbReference>
<comment type="caution">
    <text evidence="1">The sequence shown here is derived from an EMBL/GenBank/DDBJ whole genome shotgun (WGS) entry which is preliminary data.</text>
</comment>
<organism evidence="1 2">
    <name type="scientific">Canavalia gladiata</name>
    <name type="common">Sword bean</name>
    <name type="synonym">Dolichos gladiatus</name>
    <dbReference type="NCBI Taxonomy" id="3824"/>
    <lineage>
        <taxon>Eukaryota</taxon>
        <taxon>Viridiplantae</taxon>
        <taxon>Streptophyta</taxon>
        <taxon>Embryophyta</taxon>
        <taxon>Tracheophyta</taxon>
        <taxon>Spermatophyta</taxon>
        <taxon>Magnoliopsida</taxon>
        <taxon>eudicotyledons</taxon>
        <taxon>Gunneridae</taxon>
        <taxon>Pentapetalae</taxon>
        <taxon>rosids</taxon>
        <taxon>fabids</taxon>
        <taxon>Fabales</taxon>
        <taxon>Fabaceae</taxon>
        <taxon>Papilionoideae</taxon>
        <taxon>50 kb inversion clade</taxon>
        <taxon>NPAAA clade</taxon>
        <taxon>indigoferoid/millettioid clade</taxon>
        <taxon>Phaseoleae</taxon>
        <taxon>Canavalia</taxon>
    </lineage>
</organism>
<evidence type="ECO:0000313" key="2">
    <source>
        <dbReference type="Proteomes" id="UP001367508"/>
    </source>
</evidence>
<gene>
    <name evidence="1" type="ORF">VNO77_23435</name>
</gene>
<keyword evidence="2" id="KW-1185">Reference proteome</keyword>
<dbReference type="AlphaFoldDB" id="A0AAN9L4E4"/>
<proteinExistence type="predicted"/>